<dbReference type="EMBL" id="OCST01000004">
    <property type="protein sequence ID" value="SOE70804.1"/>
    <property type="molecule type" value="Genomic_DNA"/>
</dbReference>
<keyword evidence="4" id="KW-1185">Reference proteome</keyword>
<keyword evidence="2" id="KW-0732">Signal</keyword>
<keyword evidence="1" id="KW-0472">Membrane</keyword>
<feature type="signal peptide" evidence="2">
    <location>
        <begin position="1"/>
        <end position="27"/>
    </location>
</feature>
<keyword evidence="1" id="KW-0812">Transmembrane</keyword>
<dbReference type="AlphaFoldDB" id="A0A2C8ZXK9"/>
<evidence type="ECO:0000256" key="2">
    <source>
        <dbReference type="SAM" id="SignalP"/>
    </source>
</evidence>
<dbReference type="Proteomes" id="UP000219440">
    <property type="component" value="Unassembled WGS sequence"/>
</dbReference>
<reference evidence="3 4" key="1">
    <citation type="submission" date="2017-09" db="EMBL/GenBank/DDBJ databases">
        <authorList>
            <person name="Ehlers B."/>
            <person name="Leendertz F.H."/>
        </authorList>
    </citation>
    <scope>NUCLEOTIDE SEQUENCE [LARGE SCALE GENOMIC DNA]</scope>
    <source>
        <strain evidence="3 4">CGMCC 1.05381</strain>
    </source>
</reference>
<evidence type="ECO:0000313" key="3">
    <source>
        <dbReference type="EMBL" id="SOE70804.1"/>
    </source>
</evidence>
<proteinExistence type="predicted"/>
<gene>
    <name evidence="3" type="ORF">SAMN06296378_2323</name>
</gene>
<protein>
    <recommendedName>
        <fullName evidence="5">LPXTG-motif cell wall anchor domain-containing protein</fullName>
    </recommendedName>
</protein>
<organism evidence="3 4">
    <name type="scientific">Salinibacterium xinjiangense</name>
    <dbReference type="NCBI Taxonomy" id="386302"/>
    <lineage>
        <taxon>Bacteria</taxon>
        <taxon>Bacillati</taxon>
        <taxon>Actinomycetota</taxon>
        <taxon>Actinomycetes</taxon>
        <taxon>Micrococcales</taxon>
        <taxon>Microbacteriaceae</taxon>
        <taxon>Salinibacterium</taxon>
    </lineage>
</organism>
<evidence type="ECO:0008006" key="5">
    <source>
        <dbReference type="Google" id="ProtNLM"/>
    </source>
</evidence>
<feature type="chain" id="PRO_5039311439" description="LPXTG-motif cell wall anchor domain-containing protein" evidence="2">
    <location>
        <begin position="28"/>
        <end position="238"/>
    </location>
</feature>
<name>A0A2C8ZXK9_9MICO</name>
<accession>A0A2C8ZXK9</accession>
<keyword evidence="1" id="KW-1133">Transmembrane helix</keyword>
<evidence type="ECO:0000256" key="1">
    <source>
        <dbReference type="SAM" id="Phobius"/>
    </source>
</evidence>
<feature type="transmembrane region" description="Helical" evidence="1">
    <location>
        <begin position="208"/>
        <end position="229"/>
    </location>
</feature>
<sequence length="238" mass="24087">MRQRLAIAIVVAAGAILGAGIPVAATAAAPTVEYSRDGGLTWSAAPPSFLFSSSMRLVPGDAMTENVLIRSLRADPTLMQLSLANATTASALLESALTVEGADAAGAGLTPTTLDALTTCQTVVPDRVLAQGEIVSVSLTMRVSSSLTGQEAQDSIGYFDLALAMSDPGTAIAPNGCAVNAVLIPGTGEGQDTPRSIPAGLAYTGTTLAYPAIITTLVSLGVGGLFVLIGRRRGRESE</sequence>
<evidence type="ECO:0000313" key="4">
    <source>
        <dbReference type="Proteomes" id="UP000219440"/>
    </source>
</evidence>